<evidence type="ECO:0000313" key="3">
    <source>
        <dbReference type="Proteomes" id="UP000063781"/>
    </source>
</evidence>
<reference evidence="2 3" key="1">
    <citation type="submission" date="2015-10" db="EMBL/GenBank/DDBJ databases">
        <title>Erysipelothrix larvae sp. LV19 isolated from the larval gut of the rhinoceros beetle, Trypoxylus dichotomus.</title>
        <authorList>
            <person name="Lim S."/>
            <person name="Kim B.-C."/>
        </authorList>
    </citation>
    <scope>NUCLEOTIDE SEQUENCE [LARGE SCALE GENOMIC DNA]</scope>
    <source>
        <strain evidence="2 3">LV19</strain>
    </source>
</reference>
<evidence type="ECO:0000256" key="1">
    <source>
        <dbReference type="SAM" id="Phobius"/>
    </source>
</evidence>
<protein>
    <submittedName>
        <fullName evidence="2">Uncharacterized protein</fullName>
    </submittedName>
</protein>
<keyword evidence="1" id="KW-1133">Transmembrane helix</keyword>
<keyword evidence="3" id="KW-1185">Reference proteome</keyword>
<dbReference type="Proteomes" id="UP000063781">
    <property type="component" value="Chromosome"/>
</dbReference>
<proteinExistence type="predicted"/>
<dbReference type="RefSeq" id="WP_067633240.1">
    <property type="nucleotide sequence ID" value="NZ_CP013213.1"/>
</dbReference>
<feature type="transmembrane region" description="Helical" evidence="1">
    <location>
        <begin position="33"/>
        <end position="54"/>
    </location>
</feature>
<organism evidence="2 3">
    <name type="scientific">Erysipelothrix larvae</name>
    <dbReference type="NCBI Taxonomy" id="1514105"/>
    <lineage>
        <taxon>Bacteria</taxon>
        <taxon>Bacillati</taxon>
        <taxon>Bacillota</taxon>
        <taxon>Erysipelotrichia</taxon>
        <taxon>Erysipelotrichales</taxon>
        <taxon>Erysipelotrichaceae</taxon>
        <taxon>Erysipelothrix</taxon>
    </lineage>
</organism>
<name>A0A0X8H0Y2_9FIRM</name>
<evidence type="ECO:0000313" key="2">
    <source>
        <dbReference type="EMBL" id="AMC93964.1"/>
    </source>
</evidence>
<dbReference type="AlphaFoldDB" id="A0A0X8H0Y2"/>
<dbReference type="EMBL" id="CP013213">
    <property type="protein sequence ID" value="AMC93964.1"/>
    <property type="molecule type" value="Genomic_DNA"/>
</dbReference>
<accession>A0A0X8H0Y2</accession>
<sequence>MKPKQYDKQVTDDTKDLSIKKVMSRIYTIHVEVWSVLVGSVLTLLYLCFFVRFVDWDIQVSINEATRSFTFNPSQLHPIESSFYIAYTKKT</sequence>
<dbReference type="KEGG" id="erl:AOC36_08185"/>
<dbReference type="STRING" id="1514105.AOC36_08185"/>
<keyword evidence="1" id="KW-0472">Membrane</keyword>
<gene>
    <name evidence="2" type="ORF">AOC36_08185</name>
</gene>
<keyword evidence="1" id="KW-0812">Transmembrane</keyword>